<dbReference type="GO" id="GO:0005789">
    <property type="term" value="C:endoplasmic reticulum membrane"/>
    <property type="evidence" value="ECO:0007669"/>
    <property type="project" value="UniProtKB-SubCell"/>
</dbReference>
<evidence type="ECO:0000256" key="16">
    <source>
        <dbReference type="SAM" id="Phobius"/>
    </source>
</evidence>
<name>A0A3N2Q842_SODAK</name>
<feature type="transmembrane region" description="Helical" evidence="16">
    <location>
        <begin position="12"/>
        <end position="29"/>
    </location>
</feature>
<proteinExistence type="inferred from homology"/>
<dbReference type="STRING" id="1314773.A0A3N2Q842"/>
<keyword evidence="10 16" id="KW-1133">Transmembrane helix</keyword>
<dbReference type="InterPro" id="IPR016900">
    <property type="entry name" value="Alg10"/>
</dbReference>
<dbReference type="UniPathway" id="UPA00378"/>
<dbReference type="GO" id="GO:0106073">
    <property type="term" value="F:dolichyl pyrophosphate Glc2Man9GlcNAc2 alpha-1,2-glucosyltransferase activity"/>
    <property type="evidence" value="ECO:0007669"/>
    <property type="project" value="UniProtKB-EC"/>
</dbReference>
<dbReference type="RefSeq" id="XP_028470740.1">
    <property type="nucleotide sequence ID" value="XM_028608604.1"/>
</dbReference>
<dbReference type="AlphaFoldDB" id="A0A3N2Q842"/>
<evidence type="ECO:0000256" key="3">
    <source>
        <dbReference type="ARBA" id="ARBA00010600"/>
    </source>
</evidence>
<comment type="function">
    <text evidence="13">Dol-P-Glc:Glc(2)Man(9)GlcNAc(2)-PP-Dol alpha-1,2-glucosyltransferase that operates in the biosynthetic pathway of dolichol-linked oligosaccharides, the glycan precursors employed in protein asparagine (N)-glycosylation. The assembly of dolichol-linked oligosaccharides begins on the cytosolic side of the endoplasmic reticulum membrane and finishes in its lumen. The sequential addition of sugars to dolichol pyrophosphate produces dolichol-linked oligosaccharides containing fourteen sugars, including two GlcNAcs, nine mannoses and three glucoses. Once assembled, the oligosaccharide is transferred from the lipid to nascent proteins by oligosaccharyltransferases. In the lumen of the endoplasmic reticulum, adds the third and last glucose residue from dolichyl phosphate glucose (Dol-P-Glc) onto the lipid-linked oligosaccharide intermediate Glc(2)Man(9)GlcNAc(2)-PP-Dol to produce Glc(3)Man(9)GlcNAc(2)-PP-Dol.</text>
</comment>
<keyword evidence="6" id="KW-0328">Glycosyltransferase</keyword>
<evidence type="ECO:0000313" key="17">
    <source>
        <dbReference type="EMBL" id="ROT42934.1"/>
    </source>
</evidence>
<accession>A0A3N2Q842</accession>
<keyword evidence="11 16" id="KW-0472">Membrane</keyword>
<evidence type="ECO:0000256" key="1">
    <source>
        <dbReference type="ARBA" id="ARBA00004477"/>
    </source>
</evidence>
<evidence type="ECO:0000256" key="10">
    <source>
        <dbReference type="ARBA" id="ARBA00022989"/>
    </source>
</evidence>
<dbReference type="PANTHER" id="PTHR12989">
    <property type="entry name" value="ALPHA-1,2-GLUCOSYLTRANSFERASE ALG10"/>
    <property type="match status" value="1"/>
</dbReference>
<evidence type="ECO:0000256" key="2">
    <source>
        <dbReference type="ARBA" id="ARBA00004922"/>
    </source>
</evidence>
<keyword evidence="7" id="KW-0808">Transferase</keyword>
<organism evidence="17 18">
    <name type="scientific">Sodiomyces alkalinus (strain CBS 110278 / VKM F-3762 / F11)</name>
    <name type="common">Alkaliphilic filamentous fungus</name>
    <dbReference type="NCBI Taxonomy" id="1314773"/>
    <lineage>
        <taxon>Eukaryota</taxon>
        <taxon>Fungi</taxon>
        <taxon>Dikarya</taxon>
        <taxon>Ascomycota</taxon>
        <taxon>Pezizomycotina</taxon>
        <taxon>Sordariomycetes</taxon>
        <taxon>Hypocreomycetidae</taxon>
        <taxon>Glomerellales</taxon>
        <taxon>Plectosphaerellaceae</taxon>
        <taxon>Sodiomyces</taxon>
    </lineage>
</organism>
<feature type="transmembrane region" description="Helical" evidence="16">
    <location>
        <begin position="325"/>
        <end position="344"/>
    </location>
</feature>
<feature type="transmembrane region" description="Helical" evidence="16">
    <location>
        <begin position="509"/>
        <end position="531"/>
    </location>
</feature>
<evidence type="ECO:0000256" key="5">
    <source>
        <dbReference type="ARBA" id="ARBA00018512"/>
    </source>
</evidence>
<dbReference type="PANTHER" id="PTHR12989:SF10">
    <property type="entry name" value="DOL-P-GLC:GLC(2)MAN(9)GLCNAC(2)-PP-DOL ALPHA-1,2-GLUCOSYLTRANSFERASE-RELATED"/>
    <property type="match status" value="1"/>
</dbReference>
<comment type="similarity">
    <text evidence="3">Belongs to the ALG10 glucosyltransferase family.</text>
</comment>
<gene>
    <name evidence="17" type="ORF">SODALDRAFT_288618</name>
</gene>
<evidence type="ECO:0000256" key="7">
    <source>
        <dbReference type="ARBA" id="ARBA00022679"/>
    </source>
</evidence>
<protein>
    <recommendedName>
        <fullName evidence="5">Dol-P-Glc:Glc(2)Man(9)GlcNAc(2)-PP-Dol alpha-1,2-glucosyltransferase</fullName>
        <ecNumber evidence="4">2.4.1.256</ecNumber>
    </recommendedName>
    <alternativeName>
        <fullName evidence="12">Asparagine-linked glycosylation protein 10</fullName>
    </alternativeName>
</protein>
<dbReference type="EC" id="2.4.1.256" evidence="4"/>
<comment type="subcellular location">
    <subcellularLocation>
        <location evidence="1">Endoplasmic reticulum membrane</location>
        <topology evidence="1">Multi-pass membrane protein</topology>
    </subcellularLocation>
</comment>
<evidence type="ECO:0000256" key="14">
    <source>
        <dbReference type="ARBA" id="ARBA00048064"/>
    </source>
</evidence>
<feature type="transmembrane region" description="Helical" evidence="16">
    <location>
        <begin position="426"/>
        <end position="449"/>
    </location>
</feature>
<evidence type="ECO:0000256" key="8">
    <source>
        <dbReference type="ARBA" id="ARBA00022692"/>
    </source>
</evidence>
<dbReference type="Pfam" id="PF04922">
    <property type="entry name" value="DIE2_ALG10"/>
    <property type="match status" value="1"/>
</dbReference>
<evidence type="ECO:0000256" key="6">
    <source>
        <dbReference type="ARBA" id="ARBA00022676"/>
    </source>
</evidence>
<dbReference type="OrthoDB" id="4769at2759"/>
<sequence length="630" mass="71491">MDRFTLEETGLVAAMGSGLLAFGTIWYSFVNRHVPNPYLDEVFHIPQAQTYCRDRFFEWDDKITTPPGLYIISRVSAAVKSRLFWTPVEKQCDAGGLRLDNLIAAVLIFPLAVITRHQIERCLTPRRSEQSLNTVSRYAFQTGFNIALFPVLFFYSGLYYTDVFSTLTVLLAYSHHLSRVSRDRSSLISDAWTILLGIAALFMRQTNIFWVVVYMGGLEAVHAVKTLRPKPAEQPPMHTVSEHVRFYIERFSVGDIHDPPIDRAWPHDLCYSIVGIGLAAIYKPVRILKQVWPHITVMCLFTAFVAWNGGVVLGDKSNHIATIHLTQMLYIWPLFAFFSAPLFIPTLLGRTLRLLSCVKRSKLSSVDKSNRNASSGHTGSSKGSHDGDTAGPVSLTSKDHISSSMDSPYLQAARIVVSPRAYSAPLVLLAILASWLIVVQNTIIHPFTLADNRHYMFYIFRYTIRRPGHFREYLVGVYLFCGWLCWSALSPLEMASSRDNKDRRVNSALNPASSSTVVLLFLATALSLVTAPLVEPRYFILPWVFWRLLVPAWYPEQDDRHHGGGGVASLPGLAGLIEWGRRFDLRLVLETLWFVAINLVTMYIFIHRPYVWRNQEGEVLDGGRLQRFMW</sequence>
<keyword evidence="9" id="KW-0256">Endoplasmic reticulum</keyword>
<evidence type="ECO:0000256" key="12">
    <source>
        <dbReference type="ARBA" id="ARBA00032069"/>
    </source>
</evidence>
<evidence type="ECO:0000313" key="18">
    <source>
        <dbReference type="Proteomes" id="UP000272025"/>
    </source>
</evidence>
<reference evidence="17 18" key="1">
    <citation type="journal article" date="2018" name="Mol. Ecol.">
        <title>The obligate alkalophilic soda-lake fungus Sodiomyces alkalinus has shifted to a protein diet.</title>
        <authorList>
            <person name="Grum-Grzhimaylo A.A."/>
            <person name="Falkoski D.L."/>
            <person name="van den Heuvel J."/>
            <person name="Valero-Jimenez C.A."/>
            <person name="Min B."/>
            <person name="Choi I.G."/>
            <person name="Lipzen A."/>
            <person name="Daum C.G."/>
            <person name="Aanen D.K."/>
            <person name="Tsang A."/>
            <person name="Henrissat B."/>
            <person name="Bilanenko E.N."/>
            <person name="de Vries R.P."/>
            <person name="van Kan J.A.L."/>
            <person name="Grigoriev I.V."/>
            <person name="Debets A.J.M."/>
        </authorList>
    </citation>
    <scope>NUCLEOTIDE SEQUENCE [LARGE SCALE GENOMIC DNA]</scope>
    <source>
        <strain evidence="17 18">F11</strain>
    </source>
</reference>
<feature type="transmembrane region" description="Helical" evidence="16">
    <location>
        <begin position="146"/>
        <end position="173"/>
    </location>
</feature>
<evidence type="ECO:0000256" key="13">
    <source>
        <dbReference type="ARBA" id="ARBA00044727"/>
    </source>
</evidence>
<keyword evidence="8 16" id="KW-0812">Transmembrane</keyword>
<dbReference type="GeneID" id="39577082"/>
<feature type="transmembrane region" description="Helical" evidence="16">
    <location>
        <begin position="291"/>
        <end position="313"/>
    </location>
</feature>
<keyword evidence="18" id="KW-1185">Reference proteome</keyword>
<feature type="transmembrane region" description="Helical" evidence="16">
    <location>
        <begin position="185"/>
        <end position="202"/>
    </location>
</feature>
<dbReference type="GO" id="GO:0006488">
    <property type="term" value="P:dolichol-linked oligosaccharide biosynthetic process"/>
    <property type="evidence" value="ECO:0007669"/>
    <property type="project" value="InterPro"/>
</dbReference>
<dbReference type="Proteomes" id="UP000272025">
    <property type="component" value="Unassembled WGS sequence"/>
</dbReference>
<evidence type="ECO:0000256" key="4">
    <source>
        <dbReference type="ARBA" id="ARBA00011967"/>
    </source>
</evidence>
<evidence type="ECO:0000256" key="11">
    <source>
        <dbReference type="ARBA" id="ARBA00023136"/>
    </source>
</evidence>
<comment type="catalytic activity">
    <reaction evidence="14">
        <text>an alpha-D-Glc-(1-&gt;3)-alpha-D-Glc-(1-&gt;3)-alpha-D-Man-(1-&gt;2)-alpha-D-Man-(1-&gt;2)-alpha-D-Man-(1-&gt;3)-[alpha-D-Man-(1-&gt;2)-alpha-D-Man-(1-&gt;3)-[alpha-D-Man-(1-&gt;2)-alpha-D-Man-(1-&gt;6)]-alpha-D-Man-(1-&gt;6)]-beta-D-Man-(1-&gt;4)-beta-D-GlcNAc-(1-&gt;4)-alpha-D-GlcNAc-diphospho-di-trans,poly-cis-dolichol + a di-trans,poly-cis-dolichyl beta-D-glucosyl phosphate = a alpha-D-Glc-(1-&gt;2)-alpha-D-Glc-(1-&gt;3)-alpha-D-Glc-(1-&gt;3)-alpha-D-Man-(1-&gt;2)-alpha-D-Man-(1-&gt;2)-alpha-D-Man-(1-&gt;3)-[alpha-D-Man-(1-&gt;2)-alpha-D-Man-(1-&gt;3)-[alpha-D-Man-(1-&gt;2)-alpha-D-Man-(1-&gt;6)]-alpha-D-Man-(1-&gt;6)]-beta-D-Man-(1-&gt;4)-beta-D-GlcNAc-(1-&gt;4)-alpha-D-GlcNAc-diphospho-di-trans,poly-cis-dolichol + a di-trans,poly-cis-dolichyl phosphate + H(+)</text>
        <dbReference type="Rhea" id="RHEA:29543"/>
        <dbReference type="Rhea" id="RHEA-COMP:19498"/>
        <dbReference type="Rhea" id="RHEA-COMP:19502"/>
        <dbReference type="Rhea" id="RHEA-COMP:19512"/>
        <dbReference type="Rhea" id="RHEA-COMP:19522"/>
        <dbReference type="ChEBI" id="CHEBI:15378"/>
        <dbReference type="ChEBI" id="CHEBI:57525"/>
        <dbReference type="ChEBI" id="CHEBI:57683"/>
        <dbReference type="ChEBI" id="CHEBI:132522"/>
        <dbReference type="ChEBI" id="CHEBI:132523"/>
        <dbReference type="EC" id="2.4.1.256"/>
    </reaction>
    <physiologicalReaction direction="left-to-right" evidence="14">
        <dbReference type="Rhea" id="RHEA:29544"/>
    </physiologicalReaction>
</comment>
<evidence type="ECO:0000256" key="9">
    <source>
        <dbReference type="ARBA" id="ARBA00022824"/>
    </source>
</evidence>
<feature type="transmembrane region" description="Helical" evidence="16">
    <location>
        <begin position="587"/>
        <end position="606"/>
    </location>
</feature>
<comment type="pathway">
    <text evidence="2">Protein modification; protein glycosylation.</text>
</comment>
<feature type="region of interest" description="Disordered" evidence="15">
    <location>
        <begin position="367"/>
        <end position="389"/>
    </location>
</feature>
<dbReference type="EMBL" id="ML119051">
    <property type="protein sequence ID" value="ROT42934.1"/>
    <property type="molecule type" value="Genomic_DNA"/>
</dbReference>
<feature type="transmembrane region" description="Helical" evidence="16">
    <location>
        <begin position="470"/>
        <end position="489"/>
    </location>
</feature>
<evidence type="ECO:0000256" key="15">
    <source>
        <dbReference type="SAM" id="MobiDB-lite"/>
    </source>
</evidence>